<proteinExistence type="predicted"/>
<evidence type="ECO:0000256" key="2">
    <source>
        <dbReference type="SAM" id="MobiDB-lite"/>
    </source>
</evidence>
<feature type="coiled-coil region" evidence="1">
    <location>
        <begin position="101"/>
        <end position="138"/>
    </location>
</feature>
<dbReference type="Proteomes" id="UP000799302">
    <property type="component" value="Unassembled WGS sequence"/>
</dbReference>
<keyword evidence="4" id="KW-1185">Reference proteome</keyword>
<organism evidence="3 4">
    <name type="scientific">Microthyrium microscopicum</name>
    <dbReference type="NCBI Taxonomy" id="703497"/>
    <lineage>
        <taxon>Eukaryota</taxon>
        <taxon>Fungi</taxon>
        <taxon>Dikarya</taxon>
        <taxon>Ascomycota</taxon>
        <taxon>Pezizomycotina</taxon>
        <taxon>Dothideomycetes</taxon>
        <taxon>Dothideomycetes incertae sedis</taxon>
        <taxon>Microthyriales</taxon>
        <taxon>Microthyriaceae</taxon>
        <taxon>Microthyrium</taxon>
    </lineage>
</organism>
<evidence type="ECO:0000256" key="1">
    <source>
        <dbReference type="SAM" id="Coils"/>
    </source>
</evidence>
<sequence length="322" mass="37697">MVKHKRAPSAQNISHHQKKRQRTSMRDLPDWYRRMGFNHYLEGRELDPEEFDEDISDLEEKPERGESDCECEDFHDEDCEFADDDGDTERSYDGSDVENYYDLKEKREDRKRETLREAKEKQAAVDGEREEVENLVATYETELADGKHLSMPSEVDFIRGNSSAYDIFCPELVDYMETGLPCDIKHIQFTTTSEAHWFSVEIYLGMDVSICLDSFQIEEGTEIDELQLECLEGGYETSMEFVGKDYITLSIPRESVLEALKEEGFDISDPAPRFFEFVGLNLALSREKKKKWLEEQKKNRPKTPPSPRDTFFERTQGYYLEL</sequence>
<name>A0A6A6U9R1_9PEZI</name>
<dbReference type="OrthoDB" id="4508730at2759"/>
<evidence type="ECO:0000313" key="3">
    <source>
        <dbReference type="EMBL" id="KAF2668922.1"/>
    </source>
</evidence>
<gene>
    <name evidence="3" type="ORF">BT63DRAFT_245931</name>
</gene>
<dbReference type="EMBL" id="MU004235">
    <property type="protein sequence ID" value="KAF2668922.1"/>
    <property type="molecule type" value="Genomic_DNA"/>
</dbReference>
<feature type="region of interest" description="Disordered" evidence="2">
    <location>
        <begin position="42"/>
        <end position="71"/>
    </location>
</feature>
<keyword evidence="1" id="KW-0175">Coiled coil</keyword>
<feature type="compositionally biased region" description="Acidic residues" evidence="2">
    <location>
        <begin position="47"/>
        <end position="57"/>
    </location>
</feature>
<reference evidence="3" key="1">
    <citation type="journal article" date="2020" name="Stud. Mycol.">
        <title>101 Dothideomycetes genomes: a test case for predicting lifestyles and emergence of pathogens.</title>
        <authorList>
            <person name="Haridas S."/>
            <person name="Albert R."/>
            <person name="Binder M."/>
            <person name="Bloem J."/>
            <person name="Labutti K."/>
            <person name="Salamov A."/>
            <person name="Andreopoulos B."/>
            <person name="Baker S."/>
            <person name="Barry K."/>
            <person name="Bills G."/>
            <person name="Bluhm B."/>
            <person name="Cannon C."/>
            <person name="Castanera R."/>
            <person name="Culley D."/>
            <person name="Daum C."/>
            <person name="Ezra D."/>
            <person name="Gonzalez J."/>
            <person name="Henrissat B."/>
            <person name="Kuo A."/>
            <person name="Liang C."/>
            <person name="Lipzen A."/>
            <person name="Lutzoni F."/>
            <person name="Magnuson J."/>
            <person name="Mondo S."/>
            <person name="Nolan M."/>
            <person name="Ohm R."/>
            <person name="Pangilinan J."/>
            <person name="Park H.-J."/>
            <person name="Ramirez L."/>
            <person name="Alfaro M."/>
            <person name="Sun H."/>
            <person name="Tritt A."/>
            <person name="Yoshinaga Y."/>
            <person name="Zwiers L.-H."/>
            <person name="Turgeon B."/>
            <person name="Goodwin S."/>
            <person name="Spatafora J."/>
            <person name="Crous P."/>
            <person name="Grigoriev I."/>
        </authorList>
    </citation>
    <scope>NUCLEOTIDE SEQUENCE</scope>
    <source>
        <strain evidence="3">CBS 115976</strain>
    </source>
</reference>
<accession>A0A6A6U9R1</accession>
<dbReference type="AlphaFoldDB" id="A0A6A6U9R1"/>
<protein>
    <submittedName>
        <fullName evidence="3">Uncharacterized protein</fullName>
    </submittedName>
</protein>
<feature type="compositionally biased region" description="Basic and acidic residues" evidence="2">
    <location>
        <begin position="58"/>
        <end position="67"/>
    </location>
</feature>
<feature type="region of interest" description="Disordered" evidence="2">
    <location>
        <begin position="1"/>
        <end position="27"/>
    </location>
</feature>
<evidence type="ECO:0000313" key="4">
    <source>
        <dbReference type="Proteomes" id="UP000799302"/>
    </source>
</evidence>